<evidence type="ECO:0000256" key="1">
    <source>
        <dbReference type="SAM" id="MobiDB-lite"/>
    </source>
</evidence>
<sequence>MLIAAKAVAATLLIGTFSALPSPETQAAYEKKAAMEETRVACMQEKGLTYLAEPIVKRKWQPGELERLAGDHEALRAYRAKYGFGVWSKLVYPGDPAVNPVSGESVNNKNLMAMQADELKKWRAADDACFAEAAEKHLGLTVTSQRGDYLTQLNAALDKSVAALDKDERLAQLGKRFGACLGISDTRPSALAERGRSAFTKQATQVAKKLRKSPLPKVPEGRPLALMPPLKPEQAKPYLEKEIKAALKDLECGKSFYAAYSPRAKAAREQVYQRFAVDFAL</sequence>
<dbReference type="EMBL" id="JACHMB010000001">
    <property type="protein sequence ID" value="MBB5775379.1"/>
    <property type="molecule type" value="Genomic_DNA"/>
</dbReference>
<name>A0A7W9L9A0_9ACTN</name>
<reference evidence="3 4" key="1">
    <citation type="submission" date="2020-08" db="EMBL/GenBank/DDBJ databases">
        <title>Sequencing the genomes of 1000 actinobacteria strains.</title>
        <authorList>
            <person name="Klenk H.-P."/>
        </authorList>
    </citation>
    <scope>NUCLEOTIDE SEQUENCE [LARGE SCALE GENOMIC DNA]</scope>
    <source>
        <strain evidence="3 4">DSM 45507</strain>
    </source>
</reference>
<dbReference type="Proteomes" id="UP000579153">
    <property type="component" value="Unassembled WGS sequence"/>
</dbReference>
<evidence type="ECO:0000313" key="4">
    <source>
        <dbReference type="Proteomes" id="UP000579153"/>
    </source>
</evidence>
<proteinExistence type="predicted"/>
<gene>
    <name evidence="3" type="ORF">HD596_002135</name>
</gene>
<comment type="caution">
    <text evidence="3">The sequence shown here is derived from an EMBL/GenBank/DDBJ whole genome shotgun (WGS) entry which is preliminary data.</text>
</comment>
<keyword evidence="2" id="KW-0732">Signal</keyword>
<evidence type="ECO:0000313" key="3">
    <source>
        <dbReference type="EMBL" id="MBB5775379.1"/>
    </source>
</evidence>
<feature type="chain" id="PRO_5031030631" evidence="2">
    <location>
        <begin position="28"/>
        <end position="281"/>
    </location>
</feature>
<dbReference type="AlphaFoldDB" id="A0A7W9L9A0"/>
<evidence type="ECO:0000256" key="2">
    <source>
        <dbReference type="SAM" id="SignalP"/>
    </source>
</evidence>
<protein>
    <submittedName>
        <fullName evidence="3">Uncharacterized protein</fullName>
    </submittedName>
</protein>
<dbReference type="RefSeq" id="WP_185069074.1">
    <property type="nucleotide sequence ID" value="NZ_JACHMB010000001.1"/>
</dbReference>
<feature type="region of interest" description="Disordered" evidence="1">
    <location>
        <begin position="210"/>
        <end position="229"/>
    </location>
</feature>
<accession>A0A7W9L9A0</accession>
<feature type="signal peptide" evidence="2">
    <location>
        <begin position="1"/>
        <end position="27"/>
    </location>
</feature>
<keyword evidence="4" id="KW-1185">Reference proteome</keyword>
<organism evidence="3 4">
    <name type="scientific">Nonomuraea jabiensis</name>
    <dbReference type="NCBI Taxonomy" id="882448"/>
    <lineage>
        <taxon>Bacteria</taxon>
        <taxon>Bacillati</taxon>
        <taxon>Actinomycetota</taxon>
        <taxon>Actinomycetes</taxon>
        <taxon>Streptosporangiales</taxon>
        <taxon>Streptosporangiaceae</taxon>
        <taxon>Nonomuraea</taxon>
    </lineage>
</organism>